<dbReference type="RefSeq" id="WP_136426096.1">
    <property type="nucleotide sequence ID" value="NZ_SSSM01000001.1"/>
</dbReference>
<reference evidence="4 5" key="1">
    <citation type="submission" date="2019-04" db="EMBL/GenBank/DDBJ databases">
        <authorList>
            <person name="Jiang L."/>
        </authorList>
    </citation>
    <scope>NUCLEOTIDE SEQUENCE [LARGE SCALE GENOMIC DNA]</scope>
    <source>
        <strain evidence="4 5">YIM 131853</strain>
    </source>
</reference>
<dbReference type="InterPro" id="IPR003870">
    <property type="entry name" value="DUF222"/>
</dbReference>
<evidence type="ECO:0000259" key="2">
    <source>
        <dbReference type="Pfam" id="PF02720"/>
    </source>
</evidence>
<comment type="caution">
    <text evidence="4">The sequence shown here is derived from an EMBL/GenBank/DDBJ whole genome shotgun (WGS) entry which is preliminary data.</text>
</comment>
<feature type="compositionally biased region" description="Acidic residues" evidence="1">
    <location>
        <begin position="262"/>
        <end position="284"/>
    </location>
</feature>
<dbReference type="Pfam" id="PF13391">
    <property type="entry name" value="HNH_2"/>
    <property type="match status" value="1"/>
</dbReference>
<evidence type="ECO:0000259" key="3">
    <source>
        <dbReference type="Pfam" id="PF13391"/>
    </source>
</evidence>
<organism evidence="4 5">
    <name type="scientific">Naasia lichenicola</name>
    <dbReference type="NCBI Taxonomy" id="2565933"/>
    <lineage>
        <taxon>Bacteria</taxon>
        <taxon>Bacillati</taxon>
        <taxon>Actinomycetota</taxon>
        <taxon>Actinomycetes</taxon>
        <taxon>Micrococcales</taxon>
        <taxon>Microbacteriaceae</taxon>
        <taxon>Naasia</taxon>
    </lineage>
</organism>
<gene>
    <name evidence="4" type="ORF">E6C64_02880</name>
</gene>
<feature type="domain" description="HNH nuclease" evidence="3">
    <location>
        <begin position="425"/>
        <end position="470"/>
    </location>
</feature>
<dbReference type="Proteomes" id="UP000309133">
    <property type="component" value="Unassembled WGS sequence"/>
</dbReference>
<accession>A0A4S4FSD8</accession>
<evidence type="ECO:0000313" key="5">
    <source>
        <dbReference type="Proteomes" id="UP000309133"/>
    </source>
</evidence>
<name>A0A4S4FSD8_9MICO</name>
<evidence type="ECO:0000313" key="4">
    <source>
        <dbReference type="EMBL" id="THG33314.1"/>
    </source>
</evidence>
<dbReference type="AlphaFoldDB" id="A0A4S4FSD8"/>
<dbReference type="InterPro" id="IPR003615">
    <property type="entry name" value="HNH_nuc"/>
</dbReference>
<evidence type="ECO:0000256" key="1">
    <source>
        <dbReference type="SAM" id="MobiDB-lite"/>
    </source>
</evidence>
<dbReference type="Pfam" id="PF02720">
    <property type="entry name" value="DUF222"/>
    <property type="match status" value="1"/>
</dbReference>
<protein>
    <submittedName>
        <fullName evidence="4">DUF222 domain-containing protein</fullName>
    </submittedName>
</protein>
<sequence length="500" mass="53517">MPEQLVRIFRKGTIIRRVLESAEALSSQLEALGVTDEAESLECALANASNPSLLDLVESTAQLTRLVAAVQARTAGEIAYRSGRELAVPLARQYGHGSATPLLAVRGRMPLGSASALGKVGQAFRPRTSLLGERLPARFPLLAAALDAGSVPVESALKAIEVLERAERVMALEALAELEATLTECAAEYTVKEFAEMAAQANGHLDPDGVEPRERELIERAGITFFQRRDGLIGIKGGMDPLTAGFVKKAIDVFSSPRASVDLDDDTADGEGDDECEGGEGEGDAADRNDVDGRLAATSDAGDELSDPIVDTRSLPRKNLDALATACRLALGADDGQLGGIDTTVVVLLKEEGIIDDRVPAQIVGIDEPISAGTVRRLLSRAEIIPVVLGGPSEVLDLGRSQRLFSKPQRIAMVVQQRGGCGIEGCACDGLLEAAHVEGWWVNGTTDLLNGLLLCPFHHWWLDQGRWTIEVRDGRRVIIPSAASDPMRRPRPIRDRIIPF</sequence>
<proteinExistence type="predicted"/>
<dbReference type="EMBL" id="SSSM01000001">
    <property type="protein sequence ID" value="THG33314.1"/>
    <property type="molecule type" value="Genomic_DNA"/>
</dbReference>
<feature type="region of interest" description="Disordered" evidence="1">
    <location>
        <begin position="260"/>
        <end position="291"/>
    </location>
</feature>
<keyword evidence="5" id="KW-1185">Reference proteome</keyword>
<dbReference type="OrthoDB" id="5177627at2"/>
<feature type="domain" description="DUF222" evidence="2">
    <location>
        <begin position="127"/>
        <end position="413"/>
    </location>
</feature>